<dbReference type="Gene3D" id="3.40.50.1820">
    <property type="entry name" value="alpha/beta hydrolase"/>
    <property type="match status" value="2"/>
</dbReference>
<gene>
    <name evidence="2" type="ORF">BP5553_08075</name>
</gene>
<dbReference type="OrthoDB" id="5382058at2759"/>
<organism evidence="2 3">
    <name type="scientific">Venustampulla echinocandica</name>
    <dbReference type="NCBI Taxonomy" id="2656787"/>
    <lineage>
        <taxon>Eukaryota</taxon>
        <taxon>Fungi</taxon>
        <taxon>Dikarya</taxon>
        <taxon>Ascomycota</taxon>
        <taxon>Pezizomycotina</taxon>
        <taxon>Leotiomycetes</taxon>
        <taxon>Helotiales</taxon>
        <taxon>Pleuroascaceae</taxon>
        <taxon>Venustampulla</taxon>
    </lineage>
</organism>
<sequence length="423" mass="45569">MLLRKIPRRKLRGQTWRSTMVPRATSSTLPRGALIAFHIPQPLGHLTLERNTDTALFSVPPATALSRIVYQSKTLSGSLVPVSAYVLRPLSPRAGSDGYQIVAWAHGTSGSAPNCAPSHIKNLWQHFLAPYQLALQGYVVVATDYAGLGVSKDASDIAILHEYLVGPSHANGLFYSVEAAQAAFPELSASFVIAGHSQGGGAAWAAAQRQAVDPVSGYLGAVALAPITTVIDQSEPTLSIIGLAMTPVIEATFPELKRTDILTPDAVERLALARQIGGCSTTSLTVLMGVQLMQPDWLENPFVRKFQALIANGGIAIAEPLLVIHGEGDPQLNVNMTTAAIERTAAEFPRAKIEYIRVPGMSHNGCMPGSQWLWMDWIANRFAGIEQKPGLKSWTLSVAMPNSSYQRELNWSVAPATKFYETP</sequence>
<dbReference type="InterPro" id="IPR000073">
    <property type="entry name" value="AB_hydrolase_1"/>
</dbReference>
<dbReference type="Pfam" id="PF12697">
    <property type="entry name" value="Abhydrolase_6"/>
    <property type="match status" value="1"/>
</dbReference>
<dbReference type="SUPFAM" id="SSF53474">
    <property type="entry name" value="alpha/beta-Hydrolases"/>
    <property type="match status" value="1"/>
</dbReference>
<dbReference type="Proteomes" id="UP000254866">
    <property type="component" value="Unassembled WGS sequence"/>
</dbReference>
<dbReference type="RefSeq" id="XP_031866989.1">
    <property type="nucleotide sequence ID" value="XM_032016698.1"/>
</dbReference>
<dbReference type="GO" id="GO:0016042">
    <property type="term" value="P:lipid catabolic process"/>
    <property type="evidence" value="ECO:0007669"/>
    <property type="project" value="InterPro"/>
</dbReference>
<dbReference type="PANTHER" id="PTHR34853">
    <property type="match status" value="1"/>
</dbReference>
<proteinExistence type="predicted"/>
<comment type="caution">
    <text evidence="2">The sequence shown here is derived from an EMBL/GenBank/DDBJ whole genome shotgun (WGS) entry which is preliminary data.</text>
</comment>
<dbReference type="EMBL" id="NPIC01000008">
    <property type="protein sequence ID" value="RDL33707.1"/>
    <property type="molecule type" value="Genomic_DNA"/>
</dbReference>
<evidence type="ECO:0000259" key="1">
    <source>
        <dbReference type="Pfam" id="PF12697"/>
    </source>
</evidence>
<dbReference type="GeneID" id="43600924"/>
<reference evidence="2 3" key="1">
    <citation type="journal article" date="2018" name="IMA Fungus">
        <title>IMA Genome-F 9: Draft genome sequence of Annulohypoxylon stygium, Aspergillus mulundensis, Berkeleyomyces basicola (syn. Thielaviopsis basicola), Ceratocystis smalleyi, two Cercospora beticola strains, Coleophoma cylindrospora, Fusarium fracticaudum, Phialophora cf. hyalina, and Morchella septimelata.</title>
        <authorList>
            <person name="Wingfield B.D."/>
            <person name="Bills G.F."/>
            <person name="Dong Y."/>
            <person name="Huang W."/>
            <person name="Nel W.J."/>
            <person name="Swalarsk-Parry B.S."/>
            <person name="Vaghefi N."/>
            <person name="Wilken P.M."/>
            <person name="An Z."/>
            <person name="de Beer Z.W."/>
            <person name="De Vos L."/>
            <person name="Chen L."/>
            <person name="Duong T.A."/>
            <person name="Gao Y."/>
            <person name="Hammerbacher A."/>
            <person name="Kikkert J.R."/>
            <person name="Li Y."/>
            <person name="Li H."/>
            <person name="Li K."/>
            <person name="Li Q."/>
            <person name="Liu X."/>
            <person name="Ma X."/>
            <person name="Naidoo K."/>
            <person name="Pethybridge S.J."/>
            <person name="Sun J."/>
            <person name="Steenkamp E.T."/>
            <person name="van der Nest M.A."/>
            <person name="van Wyk S."/>
            <person name="Wingfield M.J."/>
            <person name="Xiong C."/>
            <person name="Yue Q."/>
            <person name="Zhang X."/>
        </authorList>
    </citation>
    <scope>NUCLEOTIDE SEQUENCE [LARGE SCALE GENOMIC DNA]</scope>
    <source>
        <strain evidence="2 3">BP 5553</strain>
    </source>
</reference>
<dbReference type="STRING" id="2656787.A0A370TFN6"/>
<feature type="domain" description="AB hydrolase-1" evidence="1">
    <location>
        <begin position="106"/>
        <end position="367"/>
    </location>
</feature>
<protein>
    <recommendedName>
        <fullName evidence="1">AB hydrolase-1 domain-containing protein</fullName>
    </recommendedName>
</protein>
<evidence type="ECO:0000313" key="2">
    <source>
        <dbReference type="EMBL" id="RDL33707.1"/>
    </source>
</evidence>
<dbReference type="InterPro" id="IPR029058">
    <property type="entry name" value="AB_hydrolase_fold"/>
</dbReference>
<dbReference type="InterPro" id="IPR005152">
    <property type="entry name" value="Lipase_secreted"/>
</dbReference>
<dbReference type="PANTHER" id="PTHR34853:SF1">
    <property type="entry name" value="LIPASE 5"/>
    <property type="match status" value="1"/>
</dbReference>
<accession>A0A370TFN6</accession>
<name>A0A370TFN6_9HELO</name>
<evidence type="ECO:0000313" key="3">
    <source>
        <dbReference type="Proteomes" id="UP000254866"/>
    </source>
</evidence>
<dbReference type="GO" id="GO:0004806">
    <property type="term" value="F:triacylglycerol lipase activity"/>
    <property type="evidence" value="ECO:0007669"/>
    <property type="project" value="InterPro"/>
</dbReference>
<dbReference type="AlphaFoldDB" id="A0A370TFN6"/>
<keyword evidence="3" id="KW-1185">Reference proteome</keyword>